<keyword evidence="3" id="KW-0472">Membrane</keyword>
<dbReference type="GO" id="GO:1902201">
    <property type="term" value="P:negative regulation of bacterial-type flagellum-dependent cell motility"/>
    <property type="evidence" value="ECO:0007669"/>
    <property type="project" value="TreeGrafter"/>
</dbReference>
<dbReference type="Pfam" id="PF00990">
    <property type="entry name" value="GGDEF"/>
    <property type="match status" value="1"/>
</dbReference>
<feature type="transmembrane region" description="Helical" evidence="3">
    <location>
        <begin position="38"/>
        <end position="58"/>
    </location>
</feature>
<evidence type="ECO:0000313" key="5">
    <source>
        <dbReference type="EMBL" id="AEU36513.1"/>
    </source>
</evidence>
<feature type="domain" description="GGDEF" evidence="4">
    <location>
        <begin position="360"/>
        <end position="496"/>
    </location>
</feature>
<dbReference type="NCBIfam" id="TIGR00254">
    <property type="entry name" value="GGDEF"/>
    <property type="match status" value="1"/>
</dbReference>
<gene>
    <name evidence="5" type="ordered locus">AciX8_2190</name>
</gene>
<dbReference type="InterPro" id="IPR029787">
    <property type="entry name" value="Nucleotide_cyclase"/>
</dbReference>
<dbReference type="Gene3D" id="3.30.70.270">
    <property type="match status" value="1"/>
</dbReference>
<feature type="transmembrane region" description="Helical" evidence="3">
    <location>
        <begin position="105"/>
        <end position="123"/>
    </location>
</feature>
<dbReference type="FunFam" id="3.30.70.270:FF:000001">
    <property type="entry name" value="Diguanylate cyclase domain protein"/>
    <property type="match status" value="1"/>
</dbReference>
<feature type="transmembrane region" description="Helical" evidence="3">
    <location>
        <begin position="265"/>
        <end position="282"/>
    </location>
</feature>
<dbReference type="OrthoDB" id="9759607at2"/>
<feature type="transmembrane region" description="Helical" evidence="3">
    <location>
        <begin position="224"/>
        <end position="244"/>
    </location>
</feature>
<dbReference type="STRING" id="682795.AciX8_2190"/>
<name>G8NVD2_GRAMM</name>
<protein>
    <recommendedName>
        <fullName evidence="1">diguanylate cyclase</fullName>
        <ecNumber evidence="1">2.7.7.65</ecNumber>
    </recommendedName>
</protein>
<dbReference type="KEGG" id="gma:AciX8_2190"/>
<evidence type="ECO:0000256" key="3">
    <source>
        <dbReference type="SAM" id="Phobius"/>
    </source>
</evidence>
<dbReference type="GO" id="GO:0043709">
    <property type="term" value="P:cell adhesion involved in single-species biofilm formation"/>
    <property type="evidence" value="ECO:0007669"/>
    <property type="project" value="TreeGrafter"/>
</dbReference>
<accession>G8NVD2</accession>
<organism evidence="5 6">
    <name type="scientific">Granulicella mallensis (strain ATCC BAA-1857 / DSM 23137 / MP5ACTX8)</name>
    <dbReference type="NCBI Taxonomy" id="682795"/>
    <lineage>
        <taxon>Bacteria</taxon>
        <taxon>Pseudomonadati</taxon>
        <taxon>Acidobacteriota</taxon>
        <taxon>Terriglobia</taxon>
        <taxon>Terriglobales</taxon>
        <taxon>Acidobacteriaceae</taxon>
        <taxon>Granulicella</taxon>
    </lineage>
</organism>
<dbReference type="InterPro" id="IPR000160">
    <property type="entry name" value="GGDEF_dom"/>
</dbReference>
<dbReference type="PANTHER" id="PTHR45138">
    <property type="entry name" value="REGULATORY COMPONENTS OF SENSORY TRANSDUCTION SYSTEM"/>
    <property type="match status" value="1"/>
</dbReference>
<dbReference type="EMBL" id="CP003130">
    <property type="protein sequence ID" value="AEU36513.1"/>
    <property type="molecule type" value="Genomic_DNA"/>
</dbReference>
<feature type="transmembrane region" description="Helical" evidence="3">
    <location>
        <begin position="12"/>
        <end position="32"/>
    </location>
</feature>
<dbReference type="PROSITE" id="PS50887">
    <property type="entry name" value="GGDEF"/>
    <property type="match status" value="1"/>
</dbReference>
<comment type="catalytic activity">
    <reaction evidence="2">
        <text>2 GTP = 3',3'-c-di-GMP + 2 diphosphate</text>
        <dbReference type="Rhea" id="RHEA:24898"/>
        <dbReference type="ChEBI" id="CHEBI:33019"/>
        <dbReference type="ChEBI" id="CHEBI:37565"/>
        <dbReference type="ChEBI" id="CHEBI:58805"/>
        <dbReference type="EC" id="2.7.7.65"/>
    </reaction>
</comment>
<evidence type="ECO:0000313" key="6">
    <source>
        <dbReference type="Proteomes" id="UP000007113"/>
    </source>
</evidence>
<evidence type="ECO:0000256" key="2">
    <source>
        <dbReference type="ARBA" id="ARBA00034247"/>
    </source>
</evidence>
<sequence length="505" mass="54619">MPERSQAGRQVLVIAGVLGYLLVHGLAACLLPESLSPLSTLGIVIAELAAVSACLTVAGKTSGQSRMLWCLLALSLLLHVTAMSLDMIAEWQGKTATLAPARQVLLGTLDGVPLLLVVSLRAGTQRDLLFRIMKVVLSLATGALFYVLIFSVLPIHTNPEPATLVFISNLFDVLGIFLWIAAMIRVFGADQVNERRFFVCLSMFLGSSAILDSVHNRILMKHDYVWLDLFLSAPPLLLAGIIFMTSSRPLPSFYGSPRIVRIVRIGSPVFLSLALLLLGLFVSRSDFYIGTSAVVLSIGCYCAMNIILHERAIEAEESLAHANGRLTELVSTDGLTGAPNRRAFDQRIDVEVRAAHRFAQPLSLLLIDVDHFKQLNDAKGHLAGDDCLVQIAQALHRALPRATDFLARYGGEEFVVLLPATDGFGAATVAHTLHSAISNLHLEHPSSPSGVVTVSIGISTYDGSVPPDTLELIHTADQALYRAKSLGRNRTEILVTREVDKANLS</sequence>
<reference evidence="5 6" key="1">
    <citation type="submission" date="2011-11" db="EMBL/GenBank/DDBJ databases">
        <title>Complete sequence of Granulicella mallensis MP5ACTX8.</title>
        <authorList>
            <consortium name="US DOE Joint Genome Institute"/>
            <person name="Lucas S."/>
            <person name="Copeland A."/>
            <person name="Lapidus A."/>
            <person name="Cheng J.-F."/>
            <person name="Goodwin L."/>
            <person name="Pitluck S."/>
            <person name="Peters L."/>
            <person name="Lu M."/>
            <person name="Detter J.C."/>
            <person name="Han C."/>
            <person name="Tapia R."/>
            <person name="Land M."/>
            <person name="Hauser L."/>
            <person name="Kyrpides N."/>
            <person name="Ivanova N."/>
            <person name="Mikhailova N."/>
            <person name="Pagani I."/>
            <person name="Rawat S."/>
            <person name="Mannisto M."/>
            <person name="Haggblom M."/>
            <person name="Woyke T."/>
        </authorList>
    </citation>
    <scope>NUCLEOTIDE SEQUENCE [LARGE SCALE GENOMIC DNA]</scope>
    <source>
        <strain evidence="6">ATCC BAA-1857 / DSM 23137 / MP5ACTX8</strain>
    </source>
</reference>
<evidence type="ECO:0000259" key="4">
    <source>
        <dbReference type="PROSITE" id="PS50887"/>
    </source>
</evidence>
<evidence type="ECO:0000256" key="1">
    <source>
        <dbReference type="ARBA" id="ARBA00012528"/>
    </source>
</evidence>
<dbReference type="GO" id="GO:0005886">
    <property type="term" value="C:plasma membrane"/>
    <property type="evidence" value="ECO:0007669"/>
    <property type="project" value="TreeGrafter"/>
</dbReference>
<dbReference type="Proteomes" id="UP000007113">
    <property type="component" value="Chromosome"/>
</dbReference>
<dbReference type="SUPFAM" id="SSF55073">
    <property type="entry name" value="Nucleotide cyclase"/>
    <property type="match status" value="1"/>
</dbReference>
<feature type="transmembrane region" description="Helical" evidence="3">
    <location>
        <begin position="288"/>
        <end position="308"/>
    </location>
</feature>
<keyword evidence="3" id="KW-0812">Transmembrane</keyword>
<dbReference type="EC" id="2.7.7.65" evidence="1"/>
<dbReference type="CDD" id="cd01949">
    <property type="entry name" value="GGDEF"/>
    <property type="match status" value="1"/>
</dbReference>
<proteinExistence type="predicted"/>
<feature type="transmembrane region" description="Helical" evidence="3">
    <location>
        <begin position="162"/>
        <end position="184"/>
    </location>
</feature>
<dbReference type="PANTHER" id="PTHR45138:SF9">
    <property type="entry name" value="DIGUANYLATE CYCLASE DGCM-RELATED"/>
    <property type="match status" value="1"/>
</dbReference>
<dbReference type="PROSITE" id="PS51257">
    <property type="entry name" value="PROKAR_LIPOPROTEIN"/>
    <property type="match status" value="1"/>
</dbReference>
<dbReference type="GO" id="GO:0052621">
    <property type="term" value="F:diguanylate cyclase activity"/>
    <property type="evidence" value="ECO:0007669"/>
    <property type="project" value="UniProtKB-EC"/>
</dbReference>
<feature type="transmembrane region" description="Helical" evidence="3">
    <location>
        <begin position="67"/>
        <end position="85"/>
    </location>
</feature>
<dbReference type="InterPro" id="IPR050469">
    <property type="entry name" value="Diguanylate_Cyclase"/>
</dbReference>
<feature type="transmembrane region" description="Helical" evidence="3">
    <location>
        <begin position="196"/>
        <end position="218"/>
    </location>
</feature>
<feature type="transmembrane region" description="Helical" evidence="3">
    <location>
        <begin position="135"/>
        <end position="156"/>
    </location>
</feature>
<dbReference type="SMART" id="SM00267">
    <property type="entry name" value="GGDEF"/>
    <property type="match status" value="1"/>
</dbReference>
<dbReference type="InterPro" id="IPR043128">
    <property type="entry name" value="Rev_trsase/Diguanyl_cyclase"/>
</dbReference>
<keyword evidence="6" id="KW-1185">Reference proteome</keyword>
<dbReference type="AlphaFoldDB" id="G8NVD2"/>
<dbReference type="eggNOG" id="COG3706">
    <property type="taxonomic scope" value="Bacteria"/>
</dbReference>
<dbReference type="HOGENOM" id="CLU_000445_11_29_0"/>
<keyword evidence="3" id="KW-1133">Transmembrane helix</keyword>